<keyword evidence="2" id="KW-0805">Transcription regulation</keyword>
<dbReference type="Gene3D" id="1.10.1740.10">
    <property type="match status" value="1"/>
</dbReference>
<keyword evidence="5" id="KW-0804">Transcription</keyword>
<sequence length="197" mass="23018">MIKKILSFEEILKGCIKNDNSCKEMMYKSFYGYLMGIILRYTKNISDSEELVNDSFIKIFKNVNNFKAPKRPEELQKTFKGWIAQIASRTAIDKLRSNKVQFYVDDLGEDEHPVTQVSIASDLHVNDILNLLNHLPDTQRLVFNLYEIEGFAHDEISKLLTIPENSSRVYLTRAKNKLRTLYQNTLVNSYKKKWIKS</sequence>
<reference evidence="8" key="1">
    <citation type="submission" date="2022-12" db="EMBL/GenBank/DDBJ databases">
        <title>Genome sequence of HCMS5-2.</title>
        <authorList>
            <person name="Woo H."/>
        </authorList>
    </citation>
    <scope>NUCLEOTIDE SEQUENCE</scope>
    <source>
        <strain evidence="8">HCMS5-2</strain>
    </source>
</reference>
<dbReference type="SUPFAM" id="SSF88946">
    <property type="entry name" value="Sigma2 domain of RNA polymerase sigma factors"/>
    <property type="match status" value="1"/>
</dbReference>
<evidence type="ECO:0000256" key="5">
    <source>
        <dbReference type="ARBA" id="ARBA00023163"/>
    </source>
</evidence>
<organism evidence="8 9">
    <name type="scientific">Pedobacter punctiformis</name>
    <dbReference type="NCBI Taxonomy" id="3004097"/>
    <lineage>
        <taxon>Bacteria</taxon>
        <taxon>Pseudomonadati</taxon>
        <taxon>Bacteroidota</taxon>
        <taxon>Sphingobacteriia</taxon>
        <taxon>Sphingobacteriales</taxon>
        <taxon>Sphingobacteriaceae</taxon>
        <taxon>Pedobacter</taxon>
    </lineage>
</organism>
<dbReference type="NCBIfam" id="TIGR02937">
    <property type="entry name" value="sigma70-ECF"/>
    <property type="match status" value="1"/>
</dbReference>
<dbReference type="SUPFAM" id="SSF88659">
    <property type="entry name" value="Sigma3 and sigma4 domains of RNA polymerase sigma factors"/>
    <property type="match status" value="1"/>
</dbReference>
<name>A0ABT4LAS5_9SPHI</name>
<keyword evidence="4" id="KW-0238">DNA-binding</keyword>
<dbReference type="InterPro" id="IPR039425">
    <property type="entry name" value="RNA_pol_sigma-70-like"/>
</dbReference>
<comment type="similarity">
    <text evidence="1">Belongs to the sigma-70 factor family. ECF subfamily.</text>
</comment>
<gene>
    <name evidence="8" type="ORF">O0955_13495</name>
</gene>
<dbReference type="PANTHER" id="PTHR43133:SF8">
    <property type="entry name" value="RNA POLYMERASE SIGMA FACTOR HI_1459-RELATED"/>
    <property type="match status" value="1"/>
</dbReference>
<evidence type="ECO:0000259" key="6">
    <source>
        <dbReference type="Pfam" id="PF04542"/>
    </source>
</evidence>
<dbReference type="CDD" id="cd06171">
    <property type="entry name" value="Sigma70_r4"/>
    <property type="match status" value="1"/>
</dbReference>
<dbReference type="RefSeq" id="WP_269428074.1">
    <property type="nucleotide sequence ID" value="NZ_JAPWGM010000004.1"/>
</dbReference>
<evidence type="ECO:0000313" key="9">
    <source>
        <dbReference type="Proteomes" id="UP001144347"/>
    </source>
</evidence>
<dbReference type="PANTHER" id="PTHR43133">
    <property type="entry name" value="RNA POLYMERASE ECF-TYPE SIGMA FACTO"/>
    <property type="match status" value="1"/>
</dbReference>
<dbReference type="InterPro" id="IPR013325">
    <property type="entry name" value="RNA_pol_sigma_r2"/>
</dbReference>
<evidence type="ECO:0000259" key="7">
    <source>
        <dbReference type="Pfam" id="PF08281"/>
    </source>
</evidence>
<dbReference type="Pfam" id="PF08281">
    <property type="entry name" value="Sigma70_r4_2"/>
    <property type="match status" value="1"/>
</dbReference>
<keyword evidence="3" id="KW-0731">Sigma factor</keyword>
<dbReference type="Pfam" id="PF04542">
    <property type="entry name" value="Sigma70_r2"/>
    <property type="match status" value="1"/>
</dbReference>
<evidence type="ECO:0000256" key="1">
    <source>
        <dbReference type="ARBA" id="ARBA00010641"/>
    </source>
</evidence>
<accession>A0ABT4LAS5</accession>
<evidence type="ECO:0000256" key="3">
    <source>
        <dbReference type="ARBA" id="ARBA00023082"/>
    </source>
</evidence>
<evidence type="ECO:0000256" key="4">
    <source>
        <dbReference type="ARBA" id="ARBA00023125"/>
    </source>
</evidence>
<dbReference type="Gene3D" id="1.10.10.10">
    <property type="entry name" value="Winged helix-like DNA-binding domain superfamily/Winged helix DNA-binding domain"/>
    <property type="match status" value="1"/>
</dbReference>
<dbReference type="InterPro" id="IPR013324">
    <property type="entry name" value="RNA_pol_sigma_r3/r4-like"/>
</dbReference>
<evidence type="ECO:0000256" key="2">
    <source>
        <dbReference type="ARBA" id="ARBA00023015"/>
    </source>
</evidence>
<dbReference type="InterPro" id="IPR013249">
    <property type="entry name" value="RNA_pol_sigma70_r4_t2"/>
</dbReference>
<protein>
    <submittedName>
        <fullName evidence="8">RNA polymerase sigma factor</fullName>
    </submittedName>
</protein>
<evidence type="ECO:0000313" key="8">
    <source>
        <dbReference type="EMBL" id="MCZ4245022.1"/>
    </source>
</evidence>
<feature type="domain" description="RNA polymerase sigma factor 70 region 4 type 2" evidence="7">
    <location>
        <begin position="127"/>
        <end position="178"/>
    </location>
</feature>
<keyword evidence="9" id="KW-1185">Reference proteome</keyword>
<feature type="domain" description="RNA polymerase sigma-70 region 2" evidence="6">
    <location>
        <begin position="26"/>
        <end position="99"/>
    </location>
</feature>
<dbReference type="InterPro" id="IPR036388">
    <property type="entry name" value="WH-like_DNA-bd_sf"/>
</dbReference>
<dbReference type="EMBL" id="JAPWGM010000004">
    <property type="protein sequence ID" value="MCZ4245022.1"/>
    <property type="molecule type" value="Genomic_DNA"/>
</dbReference>
<comment type="caution">
    <text evidence="8">The sequence shown here is derived from an EMBL/GenBank/DDBJ whole genome shotgun (WGS) entry which is preliminary data.</text>
</comment>
<proteinExistence type="inferred from homology"/>
<dbReference type="InterPro" id="IPR014284">
    <property type="entry name" value="RNA_pol_sigma-70_dom"/>
</dbReference>
<dbReference type="InterPro" id="IPR007627">
    <property type="entry name" value="RNA_pol_sigma70_r2"/>
</dbReference>
<dbReference type="Proteomes" id="UP001144347">
    <property type="component" value="Unassembled WGS sequence"/>
</dbReference>